<proteinExistence type="predicted"/>
<gene>
    <name evidence="2" type="ORF">FSW04_02165</name>
</gene>
<protein>
    <submittedName>
        <fullName evidence="2">Nuclear transport factor 2 family protein</fullName>
    </submittedName>
</protein>
<dbReference type="KEGG" id="bsol:FSW04_02165"/>
<dbReference type="InterPro" id="IPR037401">
    <property type="entry name" value="SnoaL-like"/>
</dbReference>
<dbReference type="CDD" id="cd00531">
    <property type="entry name" value="NTF2_like"/>
    <property type="match status" value="1"/>
</dbReference>
<dbReference type="Proteomes" id="UP000321805">
    <property type="component" value="Chromosome"/>
</dbReference>
<reference evidence="2 3" key="1">
    <citation type="journal article" date="2018" name="J. Microbiol.">
        <title>Baekduia soli gen. nov., sp. nov., a novel bacterium isolated from the soil of Baekdu Mountain and proposal of a novel family name, Baekduiaceae fam. nov.</title>
        <authorList>
            <person name="An D.S."/>
            <person name="Siddiqi M.Z."/>
            <person name="Kim K.H."/>
            <person name="Yu H.S."/>
            <person name="Im W.T."/>
        </authorList>
    </citation>
    <scope>NUCLEOTIDE SEQUENCE [LARGE SCALE GENOMIC DNA]</scope>
    <source>
        <strain evidence="2 3">BR7-21</strain>
    </source>
</reference>
<dbReference type="AlphaFoldDB" id="A0A5B8U0P0"/>
<dbReference type="RefSeq" id="WP_146915772.1">
    <property type="nucleotide sequence ID" value="NZ_CP042430.1"/>
</dbReference>
<dbReference type="Gene3D" id="3.10.450.50">
    <property type="match status" value="1"/>
</dbReference>
<dbReference type="InterPro" id="IPR032710">
    <property type="entry name" value="NTF2-like_dom_sf"/>
</dbReference>
<feature type="domain" description="SnoaL-like" evidence="1">
    <location>
        <begin position="32"/>
        <end position="157"/>
    </location>
</feature>
<evidence type="ECO:0000313" key="2">
    <source>
        <dbReference type="EMBL" id="QEC46500.1"/>
    </source>
</evidence>
<name>A0A5B8U0P0_9ACTN</name>
<evidence type="ECO:0000313" key="3">
    <source>
        <dbReference type="Proteomes" id="UP000321805"/>
    </source>
</evidence>
<dbReference type="OrthoDB" id="7605094at2"/>
<accession>A0A5B8U0P0</accession>
<dbReference type="Pfam" id="PF13577">
    <property type="entry name" value="SnoaL_4"/>
    <property type="match status" value="1"/>
</dbReference>
<sequence length="166" mass="18018">MTEHGSSNAAWGARAGNVAPRRPAPVADAAGLIDRQAITEVIACYAWAYDERDAGMLGDVFAPDGVWRGSIQGTQDVGPFEGRAAIVEFLTSFWDIQSDQRRHNFMNVLVLEQDAERAQAIAYILLTAGEGTDVQVVTTGPYRFTLAKDGGVWRVTELLAGFDVPF</sequence>
<organism evidence="2 3">
    <name type="scientific">Baekduia soli</name>
    <dbReference type="NCBI Taxonomy" id="496014"/>
    <lineage>
        <taxon>Bacteria</taxon>
        <taxon>Bacillati</taxon>
        <taxon>Actinomycetota</taxon>
        <taxon>Thermoleophilia</taxon>
        <taxon>Solirubrobacterales</taxon>
        <taxon>Baekduiaceae</taxon>
        <taxon>Baekduia</taxon>
    </lineage>
</organism>
<evidence type="ECO:0000259" key="1">
    <source>
        <dbReference type="Pfam" id="PF13577"/>
    </source>
</evidence>
<keyword evidence="3" id="KW-1185">Reference proteome</keyword>
<dbReference type="SUPFAM" id="SSF54427">
    <property type="entry name" value="NTF2-like"/>
    <property type="match status" value="1"/>
</dbReference>
<dbReference type="EMBL" id="CP042430">
    <property type="protein sequence ID" value="QEC46500.1"/>
    <property type="molecule type" value="Genomic_DNA"/>
</dbReference>